<evidence type="ECO:0000256" key="6">
    <source>
        <dbReference type="ARBA" id="ARBA00022824"/>
    </source>
</evidence>
<keyword evidence="9" id="KW-0408">Iron</keyword>
<dbReference type="GO" id="GO:0016020">
    <property type="term" value="C:membrane"/>
    <property type="evidence" value="ECO:0000318"/>
    <property type="project" value="GO_Central"/>
</dbReference>
<dbReference type="RefSeq" id="XP_003293318.1">
    <property type="nucleotide sequence ID" value="XM_003293270.1"/>
</dbReference>
<evidence type="ECO:0000256" key="11">
    <source>
        <dbReference type="ARBA" id="ARBA00037877"/>
    </source>
</evidence>
<dbReference type="Pfam" id="PF00173">
    <property type="entry name" value="Cyt-b5"/>
    <property type="match status" value="1"/>
</dbReference>
<dbReference type="EMBL" id="GL871353">
    <property type="protein sequence ID" value="EGC30156.1"/>
    <property type="molecule type" value="Genomic_DNA"/>
</dbReference>
<evidence type="ECO:0000256" key="12">
    <source>
        <dbReference type="ARBA" id="ARBA00038168"/>
    </source>
</evidence>
<dbReference type="InterPro" id="IPR036400">
    <property type="entry name" value="Cyt_B5-like_heme/steroid_sf"/>
</dbReference>
<keyword evidence="5" id="KW-0479">Metal-binding</keyword>
<feature type="non-terminal residue" evidence="14">
    <location>
        <position position="74"/>
    </location>
</feature>
<keyword evidence="15" id="KW-1185">Reference proteome</keyword>
<evidence type="ECO:0000313" key="14">
    <source>
        <dbReference type="EMBL" id="EGC30156.1"/>
    </source>
</evidence>
<dbReference type="GO" id="GO:0046872">
    <property type="term" value="F:metal ion binding"/>
    <property type="evidence" value="ECO:0007669"/>
    <property type="project" value="UniProtKB-KW"/>
</dbReference>
<keyword evidence="3" id="KW-0349">Heme</keyword>
<protein>
    <recommendedName>
        <fullName evidence="13">Cytochrome b5 heme-binding domain-containing protein</fullName>
    </recommendedName>
</protein>
<dbReference type="OMA" id="AFDDFGH"/>
<evidence type="ECO:0000256" key="3">
    <source>
        <dbReference type="ARBA" id="ARBA00022617"/>
    </source>
</evidence>
<evidence type="ECO:0000256" key="5">
    <source>
        <dbReference type="ARBA" id="ARBA00022723"/>
    </source>
</evidence>
<evidence type="ECO:0000256" key="8">
    <source>
        <dbReference type="ARBA" id="ARBA00022982"/>
    </source>
</evidence>
<dbReference type="PRINTS" id="PR00363">
    <property type="entry name" value="CYTOCHROMEB5"/>
</dbReference>
<dbReference type="OrthoDB" id="260519at2759"/>
<dbReference type="eggNOG" id="KOG0537">
    <property type="taxonomic scope" value="Eukaryota"/>
</dbReference>
<dbReference type="GO" id="GO:0020037">
    <property type="term" value="F:heme binding"/>
    <property type="evidence" value="ECO:0000318"/>
    <property type="project" value="GO_Central"/>
</dbReference>
<dbReference type="AlphaFoldDB" id="F1A0X3"/>
<evidence type="ECO:0000313" key="15">
    <source>
        <dbReference type="Proteomes" id="UP000001064"/>
    </source>
</evidence>
<dbReference type="SUPFAM" id="SSF55856">
    <property type="entry name" value="Cytochrome b5-like heme/steroid binding domain"/>
    <property type="match status" value="1"/>
</dbReference>
<dbReference type="InParanoid" id="F1A0X3"/>
<keyword evidence="2" id="KW-0813">Transport</keyword>
<dbReference type="GeneID" id="10511095"/>
<reference evidence="15" key="1">
    <citation type="journal article" date="2011" name="Genome Biol.">
        <title>Comparative genomics of the social amoebae Dictyostelium discoideum and Dictyostelium purpureum.</title>
        <authorList>
            <consortium name="US DOE Joint Genome Institute (JGI-PGF)"/>
            <person name="Sucgang R."/>
            <person name="Kuo A."/>
            <person name="Tian X."/>
            <person name="Salerno W."/>
            <person name="Parikh A."/>
            <person name="Feasley C.L."/>
            <person name="Dalin E."/>
            <person name="Tu H."/>
            <person name="Huang E."/>
            <person name="Barry K."/>
            <person name="Lindquist E."/>
            <person name="Shapiro H."/>
            <person name="Bruce D."/>
            <person name="Schmutz J."/>
            <person name="Salamov A."/>
            <person name="Fey P."/>
            <person name="Gaudet P."/>
            <person name="Anjard C."/>
            <person name="Babu M.M."/>
            <person name="Basu S."/>
            <person name="Bushmanova Y."/>
            <person name="van der Wel H."/>
            <person name="Katoh-Kurasawa M."/>
            <person name="Dinh C."/>
            <person name="Coutinho P.M."/>
            <person name="Saito T."/>
            <person name="Elias M."/>
            <person name="Schaap P."/>
            <person name="Kay R.R."/>
            <person name="Henrissat B."/>
            <person name="Eichinger L."/>
            <person name="Rivero F."/>
            <person name="Putnam N.H."/>
            <person name="West C.M."/>
            <person name="Loomis W.F."/>
            <person name="Chisholm R.L."/>
            <person name="Shaulsky G."/>
            <person name="Strassmann J.E."/>
            <person name="Queller D.C."/>
            <person name="Kuspa A."/>
            <person name="Grigoriev I.V."/>
        </authorList>
    </citation>
    <scope>NUCLEOTIDE SEQUENCE [LARGE SCALE GENOMIC DNA]</scope>
    <source>
        <strain evidence="15">QSDP1</strain>
    </source>
</reference>
<keyword evidence="7" id="KW-0492">Microsome</keyword>
<dbReference type="Gene3D" id="3.10.120.10">
    <property type="entry name" value="Cytochrome b5-like heme/steroid binding domain"/>
    <property type="match status" value="1"/>
</dbReference>
<dbReference type="FunFam" id="3.10.120.10:FF:000002">
    <property type="entry name" value="Cytochrome b5 type B"/>
    <property type="match status" value="1"/>
</dbReference>
<keyword evidence="8" id="KW-0249">Electron transport</keyword>
<proteinExistence type="inferred from homology"/>
<evidence type="ECO:0000256" key="4">
    <source>
        <dbReference type="ARBA" id="ARBA00022692"/>
    </source>
</evidence>
<sequence length="74" mass="8424">KIFTLEEVSKHNTKEDLWMIIDKKVYDVTSFADDHPGGAEYLVENAGKDATNEFLDVGHTQKAVDMLKDYYIGD</sequence>
<comment type="similarity">
    <text evidence="12">Belongs to the cytochrome b5 family.</text>
</comment>
<dbReference type="VEuPathDB" id="AmoebaDB:DICPUDRAFT_12491"/>
<accession>F1A0X3</accession>
<dbReference type="SMART" id="SM01117">
    <property type="entry name" value="Cyt-b5"/>
    <property type="match status" value="1"/>
</dbReference>
<keyword evidence="4" id="KW-0812">Transmembrane</keyword>
<feature type="domain" description="Cytochrome b5 heme-binding" evidence="13">
    <location>
        <begin position="1"/>
        <end position="74"/>
    </location>
</feature>
<evidence type="ECO:0000256" key="9">
    <source>
        <dbReference type="ARBA" id="ARBA00023004"/>
    </source>
</evidence>
<dbReference type="GO" id="GO:0005789">
    <property type="term" value="C:endoplasmic reticulum membrane"/>
    <property type="evidence" value="ECO:0007669"/>
    <property type="project" value="UniProtKB-SubCell"/>
</dbReference>
<dbReference type="Proteomes" id="UP000001064">
    <property type="component" value="Unassembled WGS sequence"/>
</dbReference>
<dbReference type="STRING" id="5786.F1A0X3"/>
<evidence type="ECO:0000256" key="1">
    <source>
        <dbReference type="ARBA" id="ARBA00004131"/>
    </source>
</evidence>
<evidence type="ECO:0000256" key="7">
    <source>
        <dbReference type="ARBA" id="ARBA00022848"/>
    </source>
</evidence>
<evidence type="ECO:0000256" key="10">
    <source>
        <dbReference type="ARBA" id="ARBA00023136"/>
    </source>
</evidence>
<organism evidence="14 15">
    <name type="scientific">Dictyostelium purpureum</name>
    <name type="common">Slime mold</name>
    <dbReference type="NCBI Taxonomy" id="5786"/>
    <lineage>
        <taxon>Eukaryota</taxon>
        <taxon>Amoebozoa</taxon>
        <taxon>Evosea</taxon>
        <taxon>Eumycetozoa</taxon>
        <taxon>Dictyostelia</taxon>
        <taxon>Dictyosteliales</taxon>
        <taxon>Dictyosteliaceae</taxon>
        <taxon>Dictyostelium</taxon>
    </lineage>
</organism>
<dbReference type="InterPro" id="IPR050668">
    <property type="entry name" value="Cytochrome_b5"/>
</dbReference>
<evidence type="ECO:0000259" key="13">
    <source>
        <dbReference type="PROSITE" id="PS50255"/>
    </source>
</evidence>
<evidence type="ECO:0000256" key="2">
    <source>
        <dbReference type="ARBA" id="ARBA00022448"/>
    </source>
</evidence>
<dbReference type="PROSITE" id="PS50255">
    <property type="entry name" value="CYTOCHROME_B5_2"/>
    <property type="match status" value="1"/>
</dbReference>
<dbReference type="PANTHER" id="PTHR19359:SF150">
    <property type="entry name" value="CYTOCHROME B5"/>
    <property type="match status" value="1"/>
</dbReference>
<dbReference type="PANTHER" id="PTHR19359">
    <property type="entry name" value="CYTOCHROME B5"/>
    <property type="match status" value="1"/>
</dbReference>
<name>F1A0X3_DICPU</name>
<feature type="non-terminal residue" evidence="14">
    <location>
        <position position="1"/>
    </location>
</feature>
<comment type="subcellular location">
    <subcellularLocation>
        <location evidence="1">Endoplasmic reticulum membrane</location>
        <topology evidence="1">Single-pass membrane protein</topology>
        <orientation evidence="1">Cytoplasmic side</orientation>
    </subcellularLocation>
    <subcellularLocation>
        <location evidence="11">Microsome membrane</location>
        <topology evidence="11">Single-pass membrane protein</topology>
        <orientation evidence="11">Cytoplasmic side</orientation>
    </subcellularLocation>
</comment>
<keyword evidence="6" id="KW-0256">Endoplasmic reticulum</keyword>
<keyword evidence="10" id="KW-0472">Membrane</keyword>
<gene>
    <name evidence="14" type="ORF">DICPUDRAFT_12491</name>
</gene>
<dbReference type="InterPro" id="IPR001199">
    <property type="entry name" value="Cyt_B5-like_heme/steroid-bd"/>
</dbReference>
<dbReference type="KEGG" id="dpp:DICPUDRAFT_12491"/>